<comment type="subcellular location">
    <subcellularLocation>
        <location evidence="1">Cell inner membrane</location>
        <topology evidence="1">Single-pass membrane protein</topology>
    </subcellularLocation>
</comment>
<keyword evidence="9 11" id="KW-0472">Membrane</keyword>
<evidence type="ECO:0000256" key="11">
    <source>
        <dbReference type="SAM" id="Phobius"/>
    </source>
</evidence>
<keyword evidence="5" id="KW-0488">Methylation</keyword>
<evidence type="ECO:0000256" key="3">
    <source>
        <dbReference type="ARBA" id="ARBA00020042"/>
    </source>
</evidence>
<dbReference type="PANTHER" id="PTHR30093">
    <property type="entry name" value="GENERAL SECRETION PATHWAY PROTEIN G"/>
    <property type="match status" value="1"/>
</dbReference>
<dbReference type="GO" id="GO:0015627">
    <property type="term" value="C:type II protein secretion system complex"/>
    <property type="evidence" value="ECO:0007669"/>
    <property type="project" value="InterPro"/>
</dbReference>
<evidence type="ECO:0000256" key="8">
    <source>
        <dbReference type="ARBA" id="ARBA00022989"/>
    </source>
</evidence>
<keyword evidence="4" id="KW-1003">Cell membrane</keyword>
<gene>
    <name evidence="13" type="primary">epsG_1</name>
    <name evidence="13" type="ORF">Pla133_22710</name>
</gene>
<dbReference type="EMBL" id="CP036287">
    <property type="protein sequence ID" value="QDU67193.1"/>
    <property type="molecule type" value="Genomic_DNA"/>
</dbReference>
<sequence>MKNRILRRSRREGFSLAELMVVIVIIGLLVGVVAPNAFKYLFKGQETRMRSDLVSIAGALDNYALSNGGVYPDSLDALVEEDETGETYLKSGGKIPTDPWKNEYQYDPPSGGQDFRVYSMGEDGQIGGEGKAADRDQNWAKGLSDDE</sequence>
<dbReference type="Pfam" id="PF07963">
    <property type="entry name" value="N_methyl"/>
    <property type="match status" value="1"/>
</dbReference>
<dbReference type="InterPro" id="IPR010054">
    <property type="entry name" value="Type2_sec_GspG"/>
</dbReference>
<dbReference type="SUPFAM" id="SSF54523">
    <property type="entry name" value="Pili subunits"/>
    <property type="match status" value="1"/>
</dbReference>
<proteinExistence type="inferred from homology"/>
<dbReference type="InterPro" id="IPR045584">
    <property type="entry name" value="Pilin-like"/>
</dbReference>
<evidence type="ECO:0000256" key="2">
    <source>
        <dbReference type="ARBA" id="ARBA00009984"/>
    </source>
</evidence>
<protein>
    <recommendedName>
        <fullName evidence="3">Type II secretion system core protein G</fullName>
    </recommendedName>
</protein>
<dbReference type="GO" id="GO:0015628">
    <property type="term" value="P:protein secretion by the type II secretion system"/>
    <property type="evidence" value="ECO:0007669"/>
    <property type="project" value="InterPro"/>
</dbReference>
<dbReference type="PRINTS" id="PR00813">
    <property type="entry name" value="BCTERIALGSPG"/>
</dbReference>
<evidence type="ECO:0000256" key="7">
    <source>
        <dbReference type="ARBA" id="ARBA00022692"/>
    </source>
</evidence>
<accession>A0A518BJS9</accession>
<feature type="region of interest" description="Disordered" evidence="10">
    <location>
        <begin position="99"/>
        <end position="147"/>
    </location>
</feature>
<dbReference type="Pfam" id="PF08334">
    <property type="entry name" value="T2SSG"/>
    <property type="match status" value="1"/>
</dbReference>
<dbReference type="InterPro" id="IPR013545">
    <property type="entry name" value="T2SS_protein-GspG_C"/>
</dbReference>
<evidence type="ECO:0000313" key="14">
    <source>
        <dbReference type="Proteomes" id="UP000316921"/>
    </source>
</evidence>
<dbReference type="InterPro" id="IPR012902">
    <property type="entry name" value="N_methyl_site"/>
</dbReference>
<evidence type="ECO:0000259" key="12">
    <source>
        <dbReference type="Pfam" id="PF08334"/>
    </source>
</evidence>
<organism evidence="13 14">
    <name type="scientific">Engelhardtia mirabilis</name>
    <dbReference type="NCBI Taxonomy" id="2528011"/>
    <lineage>
        <taxon>Bacteria</taxon>
        <taxon>Pseudomonadati</taxon>
        <taxon>Planctomycetota</taxon>
        <taxon>Planctomycetia</taxon>
        <taxon>Planctomycetia incertae sedis</taxon>
        <taxon>Engelhardtia</taxon>
    </lineage>
</organism>
<dbReference type="Proteomes" id="UP000316921">
    <property type="component" value="Chromosome"/>
</dbReference>
<feature type="domain" description="Type II secretion system protein GspG C-terminal" evidence="12">
    <location>
        <begin position="41"/>
        <end position="134"/>
    </location>
</feature>
<evidence type="ECO:0000256" key="6">
    <source>
        <dbReference type="ARBA" id="ARBA00022519"/>
    </source>
</evidence>
<dbReference type="InterPro" id="IPR000983">
    <property type="entry name" value="Bac_GSPG_pilin"/>
</dbReference>
<dbReference type="AlphaFoldDB" id="A0A518BJS9"/>
<evidence type="ECO:0000256" key="10">
    <source>
        <dbReference type="SAM" id="MobiDB-lite"/>
    </source>
</evidence>
<keyword evidence="7 11" id="KW-0812">Transmembrane</keyword>
<name>A0A518BJS9_9BACT</name>
<dbReference type="Gene3D" id="3.30.700.10">
    <property type="entry name" value="Glycoprotein, Type 4 Pilin"/>
    <property type="match status" value="1"/>
</dbReference>
<reference evidence="13 14" key="1">
    <citation type="submission" date="2019-02" db="EMBL/GenBank/DDBJ databases">
        <title>Deep-cultivation of Planctomycetes and their phenomic and genomic characterization uncovers novel biology.</title>
        <authorList>
            <person name="Wiegand S."/>
            <person name="Jogler M."/>
            <person name="Boedeker C."/>
            <person name="Pinto D."/>
            <person name="Vollmers J."/>
            <person name="Rivas-Marin E."/>
            <person name="Kohn T."/>
            <person name="Peeters S.H."/>
            <person name="Heuer A."/>
            <person name="Rast P."/>
            <person name="Oberbeckmann S."/>
            <person name="Bunk B."/>
            <person name="Jeske O."/>
            <person name="Meyerdierks A."/>
            <person name="Storesund J.E."/>
            <person name="Kallscheuer N."/>
            <person name="Luecker S."/>
            <person name="Lage O.M."/>
            <person name="Pohl T."/>
            <person name="Merkel B.J."/>
            <person name="Hornburger P."/>
            <person name="Mueller R.-W."/>
            <person name="Bruemmer F."/>
            <person name="Labrenz M."/>
            <person name="Spormann A.M."/>
            <person name="Op den Camp H."/>
            <person name="Overmann J."/>
            <person name="Amann R."/>
            <person name="Jetten M.S.M."/>
            <person name="Mascher T."/>
            <person name="Medema M.H."/>
            <person name="Devos D.P."/>
            <person name="Kaster A.-K."/>
            <person name="Ovreas L."/>
            <person name="Rohde M."/>
            <person name="Galperin M.Y."/>
            <person name="Jogler C."/>
        </authorList>
    </citation>
    <scope>NUCLEOTIDE SEQUENCE [LARGE SCALE GENOMIC DNA]</scope>
    <source>
        <strain evidence="13 14">Pla133</strain>
    </source>
</reference>
<evidence type="ECO:0000313" key="13">
    <source>
        <dbReference type="EMBL" id="QDU67193.1"/>
    </source>
</evidence>
<keyword evidence="14" id="KW-1185">Reference proteome</keyword>
<keyword evidence="8 11" id="KW-1133">Transmembrane helix</keyword>
<dbReference type="PANTHER" id="PTHR30093:SF44">
    <property type="entry name" value="TYPE II SECRETION SYSTEM CORE PROTEIN G"/>
    <property type="match status" value="1"/>
</dbReference>
<comment type="similarity">
    <text evidence="2">Belongs to the GSP G family.</text>
</comment>
<evidence type="ECO:0000256" key="9">
    <source>
        <dbReference type="ARBA" id="ARBA00023136"/>
    </source>
</evidence>
<dbReference type="NCBIfam" id="TIGR01710">
    <property type="entry name" value="typeII_sec_gspG"/>
    <property type="match status" value="1"/>
</dbReference>
<dbReference type="NCBIfam" id="TIGR02532">
    <property type="entry name" value="IV_pilin_GFxxxE"/>
    <property type="match status" value="1"/>
</dbReference>
<dbReference type="RefSeq" id="WP_145065147.1">
    <property type="nucleotide sequence ID" value="NZ_CP036287.1"/>
</dbReference>
<dbReference type="KEGG" id="pbap:Pla133_22710"/>
<evidence type="ECO:0000256" key="4">
    <source>
        <dbReference type="ARBA" id="ARBA00022475"/>
    </source>
</evidence>
<evidence type="ECO:0000256" key="1">
    <source>
        <dbReference type="ARBA" id="ARBA00004377"/>
    </source>
</evidence>
<dbReference type="GO" id="GO:0005886">
    <property type="term" value="C:plasma membrane"/>
    <property type="evidence" value="ECO:0007669"/>
    <property type="project" value="UniProtKB-SubCell"/>
</dbReference>
<keyword evidence="6" id="KW-0997">Cell inner membrane</keyword>
<evidence type="ECO:0000256" key="5">
    <source>
        <dbReference type="ARBA" id="ARBA00022481"/>
    </source>
</evidence>
<feature type="transmembrane region" description="Helical" evidence="11">
    <location>
        <begin position="20"/>
        <end position="42"/>
    </location>
</feature>